<accession>A0A1T4RLQ9</accession>
<dbReference type="AlphaFoldDB" id="A0A1T4RLQ9"/>
<reference evidence="3" key="1">
    <citation type="submission" date="2017-02" db="EMBL/GenBank/DDBJ databases">
        <authorList>
            <person name="Varghese N."/>
            <person name="Submissions S."/>
        </authorList>
    </citation>
    <scope>NUCLEOTIDE SEQUENCE [LARGE SCALE GENOMIC DNA]</scope>
    <source>
        <strain evidence="3">DSM 22224</strain>
    </source>
</reference>
<dbReference type="Pfam" id="PF07876">
    <property type="entry name" value="Dabb"/>
    <property type="match status" value="1"/>
</dbReference>
<protein>
    <submittedName>
        <fullName evidence="2">Stress responsive A/B Barrel Domain</fullName>
    </submittedName>
</protein>
<dbReference type="SMART" id="SM00886">
    <property type="entry name" value="Dabb"/>
    <property type="match status" value="1"/>
</dbReference>
<dbReference type="OrthoDB" id="7189263at2"/>
<evidence type="ECO:0000313" key="2">
    <source>
        <dbReference type="EMBL" id="SKA16935.1"/>
    </source>
</evidence>
<dbReference type="PROSITE" id="PS51502">
    <property type="entry name" value="S_R_A_B_BARREL"/>
    <property type="match status" value="1"/>
</dbReference>
<dbReference type="EMBL" id="FUWZ01000002">
    <property type="protein sequence ID" value="SKA16935.1"/>
    <property type="molecule type" value="Genomic_DNA"/>
</dbReference>
<name>A0A1T4RLQ9_9BACT</name>
<dbReference type="Gene3D" id="3.30.70.100">
    <property type="match status" value="1"/>
</dbReference>
<dbReference type="STRING" id="634771.SAMN04488128_1021289"/>
<evidence type="ECO:0000313" key="3">
    <source>
        <dbReference type="Proteomes" id="UP000190367"/>
    </source>
</evidence>
<proteinExistence type="predicted"/>
<dbReference type="SUPFAM" id="SSF54909">
    <property type="entry name" value="Dimeric alpha+beta barrel"/>
    <property type="match status" value="1"/>
</dbReference>
<dbReference type="InterPro" id="IPR011008">
    <property type="entry name" value="Dimeric_a/b-barrel"/>
</dbReference>
<dbReference type="InterPro" id="IPR013097">
    <property type="entry name" value="Dabb"/>
</dbReference>
<gene>
    <name evidence="2" type="ORF">SAMN04488128_1021289</name>
</gene>
<keyword evidence="3" id="KW-1185">Reference proteome</keyword>
<sequence>MKALEKKLVHVVNFYLKPGLSEEDRKRFETGISSLHTIDDITIFNVGKPAPVVDSPTIDKDYDYCMLCVFENLEAHDRYQAHPVHINFIEQCKQYWSRVVVFDSETI</sequence>
<evidence type="ECO:0000259" key="1">
    <source>
        <dbReference type="PROSITE" id="PS51502"/>
    </source>
</evidence>
<dbReference type="RefSeq" id="WP_078669764.1">
    <property type="nucleotide sequence ID" value="NZ_FUWZ01000002.1"/>
</dbReference>
<feature type="domain" description="Stress-response A/B barrel" evidence="1">
    <location>
        <begin position="8"/>
        <end position="104"/>
    </location>
</feature>
<dbReference type="Proteomes" id="UP000190367">
    <property type="component" value="Unassembled WGS sequence"/>
</dbReference>
<organism evidence="2 3">
    <name type="scientific">Chitinophaga eiseniae</name>
    <dbReference type="NCBI Taxonomy" id="634771"/>
    <lineage>
        <taxon>Bacteria</taxon>
        <taxon>Pseudomonadati</taxon>
        <taxon>Bacteroidota</taxon>
        <taxon>Chitinophagia</taxon>
        <taxon>Chitinophagales</taxon>
        <taxon>Chitinophagaceae</taxon>
        <taxon>Chitinophaga</taxon>
    </lineage>
</organism>